<comment type="caution">
    <text evidence="1">The sequence shown here is derived from an EMBL/GenBank/DDBJ whole genome shotgun (WGS) entry which is preliminary data.</text>
</comment>
<accession>A0ABS5JB10</accession>
<organism evidence="1 2">
    <name type="scientific">Chitinophaga hostae</name>
    <dbReference type="NCBI Taxonomy" id="2831022"/>
    <lineage>
        <taxon>Bacteria</taxon>
        <taxon>Pseudomonadati</taxon>
        <taxon>Bacteroidota</taxon>
        <taxon>Chitinophagia</taxon>
        <taxon>Chitinophagales</taxon>
        <taxon>Chitinophagaceae</taxon>
        <taxon>Chitinophaga</taxon>
    </lineage>
</organism>
<sequence>MHNPNIEAKSGDILYGEKNKNIPGVSPHYIIYLFPDTSSPEQFIGAMLTSSSNFSNISLLEEHFEKYDAQGVEWRVYYNASFISSDLYHKKLDWQPFIKVGQLSNGGLHFILNKIGHKKPIYSKLNKY</sequence>
<reference evidence="1 2" key="1">
    <citation type="submission" date="2021-04" db="EMBL/GenBank/DDBJ databases">
        <title>Chitinophaga sp. nov., isolated from the rhizosphere soil.</title>
        <authorList>
            <person name="He S."/>
        </authorList>
    </citation>
    <scope>NUCLEOTIDE SEQUENCE [LARGE SCALE GENOMIC DNA]</scope>
    <source>
        <strain evidence="1 2">2R12</strain>
    </source>
</reference>
<dbReference type="RefSeq" id="WP_211977583.1">
    <property type="nucleotide sequence ID" value="NZ_JAGTXB010000036.1"/>
</dbReference>
<evidence type="ECO:0000313" key="2">
    <source>
        <dbReference type="Proteomes" id="UP000676386"/>
    </source>
</evidence>
<gene>
    <name evidence="1" type="ORF">KE626_34100</name>
</gene>
<proteinExistence type="predicted"/>
<dbReference type="EMBL" id="JAGTXB010000036">
    <property type="protein sequence ID" value="MBS0032415.1"/>
    <property type="molecule type" value="Genomic_DNA"/>
</dbReference>
<protein>
    <submittedName>
        <fullName evidence="1">Uncharacterized protein</fullName>
    </submittedName>
</protein>
<evidence type="ECO:0000313" key="1">
    <source>
        <dbReference type="EMBL" id="MBS0032415.1"/>
    </source>
</evidence>
<dbReference type="Proteomes" id="UP000676386">
    <property type="component" value="Unassembled WGS sequence"/>
</dbReference>
<keyword evidence="2" id="KW-1185">Reference proteome</keyword>
<name>A0ABS5JB10_9BACT</name>